<protein>
    <submittedName>
        <fullName evidence="2">Uncharacterized protein</fullName>
    </submittedName>
</protein>
<accession>A0A151GMW0</accession>
<dbReference type="EMBL" id="LAYC01000002">
    <property type="protein sequence ID" value="KYK58443.1"/>
    <property type="molecule type" value="Genomic_DNA"/>
</dbReference>
<gene>
    <name evidence="2" type="ORF">DCS_05459</name>
</gene>
<evidence type="ECO:0000256" key="1">
    <source>
        <dbReference type="SAM" id="MobiDB-lite"/>
    </source>
</evidence>
<feature type="region of interest" description="Disordered" evidence="1">
    <location>
        <begin position="187"/>
        <end position="209"/>
    </location>
</feature>
<evidence type="ECO:0000313" key="3">
    <source>
        <dbReference type="Proteomes" id="UP000076580"/>
    </source>
</evidence>
<keyword evidence="3" id="KW-1185">Reference proteome</keyword>
<name>A0A151GMW0_DRECN</name>
<dbReference type="GeneID" id="63718102"/>
<dbReference type="Proteomes" id="UP000076580">
    <property type="component" value="Chromosome 02"/>
</dbReference>
<reference evidence="2 3" key="1">
    <citation type="journal article" date="2016" name="Sci. Rep.">
        <title>Insights into Adaptations to a Near-Obligate Nematode Endoparasitic Lifestyle from the Finished Genome of Drechmeria coniospora.</title>
        <authorList>
            <person name="Zhang L."/>
            <person name="Zhou Z."/>
            <person name="Guo Q."/>
            <person name="Fokkens L."/>
            <person name="Miskei M."/>
            <person name="Pocsi I."/>
            <person name="Zhang W."/>
            <person name="Chen M."/>
            <person name="Wang L."/>
            <person name="Sun Y."/>
            <person name="Donzelli B.G."/>
            <person name="Gibson D.M."/>
            <person name="Nelson D.R."/>
            <person name="Luo J.G."/>
            <person name="Rep M."/>
            <person name="Liu H."/>
            <person name="Yang S."/>
            <person name="Wang J."/>
            <person name="Krasnoff S.B."/>
            <person name="Xu Y."/>
            <person name="Molnar I."/>
            <person name="Lin M."/>
        </authorList>
    </citation>
    <scope>NUCLEOTIDE SEQUENCE [LARGE SCALE GENOMIC DNA]</scope>
    <source>
        <strain evidence="2 3">ARSEF 6962</strain>
    </source>
</reference>
<proteinExistence type="predicted"/>
<dbReference type="RefSeq" id="XP_040657795.1">
    <property type="nucleotide sequence ID" value="XM_040802762.1"/>
</dbReference>
<dbReference type="AlphaFoldDB" id="A0A151GMW0"/>
<comment type="caution">
    <text evidence="2">The sequence shown here is derived from an EMBL/GenBank/DDBJ whole genome shotgun (WGS) entry which is preliminary data.</text>
</comment>
<sequence length="209" mass="21794">MGVADEASCWCWRDPVTAAPVTTEPVTAWGVCCASPSSLPEESTRKGSGRVGAAAVGRWWEDEAEEEDEVKADEEGGGTKAAWLKGAARTAGKPAAARLGRLDDADAGPDCIVADAGRSRHILKRAERMSASTASSRTGRLDLEDARPLARAQLAAWTDGIERRVLPPEVAGRGRGAYGRLSGTLDEAGRACKGGSSSRVEASPMDGCV</sequence>
<evidence type="ECO:0000313" key="2">
    <source>
        <dbReference type="EMBL" id="KYK58443.1"/>
    </source>
</evidence>
<dbReference type="InParanoid" id="A0A151GMW0"/>
<organism evidence="2 3">
    <name type="scientific">Drechmeria coniospora</name>
    <name type="common">Nematophagous fungus</name>
    <name type="synonym">Meria coniospora</name>
    <dbReference type="NCBI Taxonomy" id="98403"/>
    <lineage>
        <taxon>Eukaryota</taxon>
        <taxon>Fungi</taxon>
        <taxon>Dikarya</taxon>
        <taxon>Ascomycota</taxon>
        <taxon>Pezizomycotina</taxon>
        <taxon>Sordariomycetes</taxon>
        <taxon>Hypocreomycetidae</taxon>
        <taxon>Hypocreales</taxon>
        <taxon>Ophiocordycipitaceae</taxon>
        <taxon>Drechmeria</taxon>
    </lineage>
</organism>